<dbReference type="InterPro" id="IPR038378">
    <property type="entry name" value="MHB_sf"/>
</dbReference>
<reference evidence="3 4" key="1">
    <citation type="journal article" date="2019" name="Emerg. Microbes Infect.">
        <title>Comprehensive subspecies identification of 175 nontuberculous mycobacteria species based on 7547 genomic profiles.</title>
        <authorList>
            <person name="Matsumoto Y."/>
            <person name="Kinjo T."/>
            <person name="Motooka D."/>
            <person name="Nabeya D."/>
            <person name="Jung N."/>
            <person name="Uechi K."/>
            <person name="Horii T."/>
            <person name="Iida T."/>
            <person name="Fujita J."/>
            <person name="Nakamura S."/>
        </authorList>
    </citation>
    <scope>NUCLEOTIDE SEQUENCE [LARGE SCALE GENOMIC DNA]</scope>
    <source>
        <strain evidence="3 4">JCM 13323</strain>
    </source>
</reference>
<feature type="signal peptide" evidence="1">
    <location>
        <begin position="1"/>
        <end position="23"/>
    </location>
</feature>
<keyword evidence="1" id="KW-0732">Signal</keyword>
<protein>
    <recommendedName>
        <fullName evidence="2">Haemophore haem-binding domain-containing protein</fullName>
    </recommendedName>
</protein>
<dbReference type="KEGG" id="mpsc:MPSYJ_10570"/>
<sequence>MSTFLTRAALAAIAPAATLLAVAAPAAAQPAPPPPPAQPNCTAADLAGVMAGVTASTSAYLFTHPDVNDFFTTLKGKSRDDQKAAVEDYIAARPDVGDALRAIRQPSVDFRNRCG</sequence>
<gene>
    <name evidence="3" type="ORF">MPSYJ_10570</name>
</gene>
<dbReference type="AlphaFoldDB" id="A0A7I7M6K1"/>
<dbReference type="NCBIfam" id="TIGR04529">
    <property type="entry name" value="MTB_hemophore"/>
    <property type="match status" value="1"/>
</dbReference>
<accession>A0A7I7M6K1</accession>
<dbReference type="InterPro" id="IPR032407">
    <property type="entry name" value="MHB"/>
</dbReference>
<feature type="domain" description="Haemophore haem-binding" evidence="2">
    <location>
        <begin position="39"/>
        <end position="115"/>
    </location>
</feature>
<dbReference type="Proteomes" id="UP000466514">
    <property type="component" value="Chromosome"/>
</dbReference>
<organism evidence="3 4">
    <name type="scientific">Mycolicibacterium psychrotolerans</name>
    <dbReference type="NCBI Taxonomy" id="216929"/>
    <lineage>
        <taxon>Bacteria</taxon>
        <taxon>Bacillati</taxon>
        <taxon>Actinomycetota</taxon>
        <taxon>Actinomycetes</taxon>
        <taxon>Mycobacteriales</taxon>
        <taxon>Mycobacteriaceae</taxon>
        <taxon>Mycolicibacterium</taxon>
    </lineage>
</organism>
<dbReference type="GO" id="GO:0020037">
    <property type="term" value="F:heme binding"/>
    <property type="evidence" value="ECO:0007669"/>
    <property type="project" value="InterPro"/>
</dbReference>
<evidence type="ECO:0000313" key="4">
    <source>
        <dbReference type="Proteomes" id="UP000466514"/>
    </source>
</evidence>
<evidence type="ECO:0000256" key="1">
    <source>
        <dbReference type="SAM" id="SignalP"/>
    </source>
</evidence>
<evidence type="ECO:0000313" key="3">
    <source>
        <dbReference type="EMBL" id="BBX67596.1"/>
    </source>
</evidence>
<evidence type="ECO:0000259" key="2">
    <source>
        <dbReference type="Pfam" id="PF16525"/>
    </source>
</evidence>
<keyword evidence="4" id="KW-1185">Reference proteome</keyword>
<dbReference type="EMBL" id="AP022574">
    <property type="protein sequence ID" value="BBX67596.1"/>
    <property type="molecule type" value="Genomic_DNA"/>
</dbReference>
<dbReference type="RefSeq" id="WP_163720701.1">
    <property type="nucleotide sequence ID" value="NZ_AP022574.1"/>
</dbReference>
<proteinExistence type="predicted"/>
<name>A0A7I7M6K1_9MYCO</name>
<dbReference type="Pfam" id="PF16525">
    <property type="entry name" value="MHB"/>
    <property type="match status" value="1"/>
</dbReference>
<feature type="chain" id="PRO_5038559272" description="Haemophore haem-binding domain-containing protein" evidence="1">
    <location>
        <begin position="24"/>
        <end position="115"/>
    </location>
</feature>
<dbReference type="Gene3D" id="1.20.20.20">
    <property type="entry name" value="Haemophore, haem-binding domain"/>
    <property type="match status" value="1"/>
</dbReference>